<gene>
    <name evidence="1" type="ORF">AWB66_05439</name>
</gene>
<protein>
    <recommendedName>
        <fullName evidence="3">ADP-heptose--LPS heptosyltransferase</fullName>
    </recommendedName>
</protein>
<dbReference type="STRING" id="326475.AWB66_05439"/>
<evidence type="ECO:0008006" key="3">
    <source>
        <dbReference type="Google" id="ProtNLM"/>
    </source>
</evidence>
<organism evidence="1 2">
    <name type="scientific">Caballeronia telluris</name>
    <dbReference type="NCBI Taxonomy" id="326475"/>
    <lineage>
        <taxon>Bacteria</taxon>
        <taxon>Pseudomonadati</taxon>
        <taxon>Pseudomonadota</taxon>
        <taxon>Betaproteobacteria</taxon>
        <taxon>Burkholderiales</taxon>
        <taxon>Burkholderiaceae</taxon>
        <taxon>Caballeronia</taxon>
    </lineage>
</organism>
<dbReference type="SUPFAM" id="SSF53756">
    <property type="entry name" value="UDP-Glycosyltransferase/glycogen phosphorylase"/>
    <property type="match status" value="1"/>
</dbReference>
<dbReference type="Gene3D" id="3.40.50.2000">
    <property type="entry name" value="Glycogen Phosphorylase B"/>
    <property type="match status" value="1"/>
</dbReference>
<reference evidence="1" key="1">
    <citation type="submission" date="2016-01" db="EMBL/GenBank/DDBJ databases">
        <authorList>
            <person name="Peeters Charlotte."/>
        </authorList>
    </citation>
    <scope>NUCLEOTIDE SEQUENCE</scope>
    <source>
        <strain evidence="1">LMG 22936</strain>
    </source>
</reference>
<dbReference type="Proteomes" id="UP000054717">
    <property type="component" value="Unassembled WGS sequence"/>
</dbReference>
<evidence type="ECO:0000313" key="1">
    <source>
        <dbReference type="EMBL" id="SAL76580.1"/>
    </source>
</evidence>
<keyword evidence="2" id="KW-1185">Reference proteome</keyword>
<sequence length="331" mass="37380">MRKLILRNGQSPGDIVMLTAAVRDLHRTYPGEFETDVRTPCPEIWENNPYITPVADDDPSVETIDCEYPLIHRSNVTPYHFIHGFIEHLNERLGLAVRPTEFRGDIHLSDLEKSWTSQVGEIVGEQLPFWIVVAGGKNDFTAKWWDPVRYQRVVDYFSGHVLFVQVGENGHVHPRLRGVIDLRGKTSLRQLIRLVYHSQGALCPVTMMMHMAAAIECRPGLPRNRPCVVVAGGREPPQWEAYPHHQFLHRAGALRCCDNGGCWRSRAVPLGDGDEKDAPENCCVDVVGTLPRCLDLITAEDAIRAIEVYFAGGAVAYLTPDERRRVTELMR</sequence>
<dbReference type="RefSeq" id="WP_087633216.1">
    <property type="nucleotide sequence ID" value="NZ_FCNZ02000030.1"/>
</dbReference>
<accession>A0A158K7P8</accession>
<evidence type="ECO:0000313" key="2">
    <source>
        <dbReference type="Proteomes" id="UP000054717"/>
    </source>
</evidence>
<name>A0A158K7P8_9BURK</name>
<dbReference type="AlphaFoldDB" id="A0A158K7P8"/>
<proteinExistence type="predicted"/>
<dbReference type="EMBL" id="FCNZ02000030">
    <property type="protein sequence ID" value="SAL76580.1"/>
    <property type="molecule type" value="Genomic_DNA"/>
</dbReference>
<comment type="caution">
    <text evidence="1">The sequence shown here is derived from an EMBL/GenBank/DDBJ whole genome shotgun (WGS) entry which is preliminary data.</text>
</comment>